<evidence type="ECO:0000313" key="1">
    <source>
        <dbReference type="EMBL" id="ROQ92062.1"/>
    </source>
</evidence>
<proteinExistence type="predicted"/>
<reference evidence="1 2" key="1">
    <citation type="submission" date="2018-11" db="EMBL/GenBank/DDBJ databases">
        <title>Genomic Encyclopedia of Type Strains, Phase IV (KMG-IV): sequencing the most valuable type-strain genomes for metagenomic binning, comparative biology and taxonomic classification.</title>
        <authorList>
            <person name="Goeker M."/>
        </authorList>
    </citation>
    <scope>NUCLEOTIDE SEQUENCE [LARGE SCALE GENOMIC DNA]</scope>
    <source>
        <strain evidence="1 2">DSM 22027</strain>
    </source>
</reference>
<dbReference type="Gene3D" id="2.60.40.4350">
    <property type="match status" value="1"/>
</dbReference>
<sequence length="374" mass="41398">MTVLSITPVDVLMFRGNRLFGGAVHGEAPMPPWPSVVTGAVVSRALVDQNLVGRVTAAPDQAERLVQQALGRDFHLRSLWILSRNRLYCPAPADLVITGDEEAGPEVLPLKPRKVPEGLCSSYPLEMLPILEIKERKKLAGSVWLQLEGWKEHLQGKVPQSVHVTTARQLWAVDHRLGIALDGRSRTVIKGAIYTTDAVALKADTHLVAVFSGSNIPTEGLVRLGGDGRAAEIREAHTHIMEKLEGFGRPQPGWRRFRMILATPGLFPSGWLPPGVDERAPHRLRLNGLQAKLLAAVVPRPQVISGWDLAKQAPKPAQTVVPAGACYWFEVEEGDSAALEPLYERGLWDLMEAEHPARRRQREGWNHVWFGQWV</sequence>
<dbReference type="Gene3D" id="3.30.70.2940">
    <property type="match status" value="1"/>
</dbReference>
<dbReference type="EMBL" id="RJVA01000012">
    <property type="protein sequence ID" value="ROQ92062.1"/>
    <property type="molecule type" value="Genomic_DNA"/>
</dbReference>
<accession>A0A3N1ULF6</accession>
<organism evidence="1 2">
    <name type="scientific">Desulfosoma caldarium</name>
    <dbReference type="NCBI Taxonomy" id="610254"/>
    <lineage>
        <taxon>Bacteria</taxon>
        <taxon>Pseudomonadati</taxon>
        <taxon>Thermodesulfobacteriota</taxon>
        <taxon>Syntrophobacteria</taxon>
        <taxon>Syntrophobacterales</taxon>
        <taxon>Syntrophobacteraceae</taxon>
        <taxon>Desulfosoma</taxon>
    </lineage>
</organism>
<name>A0A3N1ULF6_9BACT</name>
<protein>
    <submittedName>
        <fullName evidence="1">CRISPR-associated Cmr3 family protein</fullName>
    </submittedName>
</protein>
<keyword evidence="2" id="KW-1185">Reference proteome</keyword>
<dbReference type="Proteomes" id="UP000276223">
    <property type="component" value="Unassembled WGS sequence"/>
</dbReference>
<evidence type="ECO:0000313" key="2">
    <source>
        <dbReference type="Proteomes" id="UP000276223"/>
    </source>
</evidence>
<dbReference type="RefSeq" id="WP_170161713.1">
    <property type="nucleotide sequence ID" value="NZ_RJVA01000012.1"/>
</dbReference>
<gene>
    <name evidence="1" type="ORF">EDC27_1734</name>
</gene>
<comment type="caution">
    <text evidence="1">The sequence shown here is derived from an EMBL/GenBank/DDBJ whole genome shotgun (WGS) entry which is preliminary data.</text>
</comment>
<dbReference type="AlphaFoldDB" id="A0A3N1ULF6"/>
<dbReference type="InterPro" id="IPR019117">
    <property type="entry name" value="CRISPR-assoc_protein_Cmr3"/>
</dbReference>
<dbReference type="Pfam" id="PF09700">
    <property type="entry name" value="Cas_Cmr3"/>
    <property type="match status" value="1"/>
</dbReference>